<dbReference type="RefSeq" id="WP_004611627.1">
    <property type="nucleotide sequence ID" value="NZ_BTHH01000041.1"/>
</dbReference>
<dbReference type="Proteomes" id="UP000095712">
    <property type="component" value="Unassembled WGS sequence"/>
</dbReference>
<dbReference type="Proteomes" id="UP000095431">
    <property type="component" value="Unassembled WGS sequence"/>
</dbReference>
<dbReference type="EMBL" id="CZAW01000002">
    <property type="protein sequence ID" value="CUP00663.1"/>
    <property type="molecule type" value="Genomic_DNA"/>
</dbReference>
<organism evidence="2 4">
    <name type="scientific">Blautia wexlerae</name>
    <dbReference type="NCBI Taxonomy" id="418240"/>
    <lineage>
        <taxon>Bacteria</taxon>
        <taxon>Bacillati</taxon>
        <taxon>Bacillota</taxon>
        <taxon>Clostridia</taxon>
        <taxon>Lachnospirales</taxon>
        <taxon>Lachnospiraceae</taxon>
        <taxon>Blautia</taxon>
    </lineage>
</organism>
<protein>
    <submittedName>
        <fullName evidence="2">Helix-turn-helix domain</fullName>
    </submittedName>
</protein>
<proteinExistence type="predicted"/>
<dbReference type="GeneID" id="97990046"/>
<feature type="domain" description="Helix-turn-helix conjugative transposon-like" evidence="1">
    <location>
        <begin position="16"/>
        <end position="74"/>
    </location>
</feature>
<sequence length="80" mass="8968">MKQSSYKGKSPLPDFVIDAACAGNAEAVERVLQHYDGYINKLCTRTLYDGSGQPHICIDEYMKRRLQIKLIHSIVSPIGD</sequence>
<dbReference type="AlphaFoldDB" id="A0A174H869"/>
<evidence type="ECO:0000313" key="3">
    <source>
        <dbReference type="EMBL" id="CUP00663.1"/>
    </source>
</evidence>
<evidence type="ECO:0000313" key="5">
    <source>
        <dbReference type="Proteomes" id="UP000095712"/>
    </source>
</evidence>
<gene>
    <name evidence="2" type="ORF">ERS852478_03601</name>
    <name evidence="3" type="ORF">ERS852523_00222</name>
</gene>
<evidence type="ECO:0000259" key="1">
    <source>
        <dbReference type="Pfam" id="PF12645"/>
    </source>
</evidence>
<dbReference type="InterPro" id="IPR024760">
    <property type="entry name" value="HTH_dom_conjug_TS-like"/>
</dbReference>
<evidence type="ECO:0000313" key="4">
    <source>
        <dbReference type="Proteomes" id="UP000095431"/>
    </source>
</evidence>
<name>A0A174H869_9FIRM</name>
<dbReference type="Pfam" id="PF12645">
    <property type="entry name" value="HTH_16"/>
    <property type="match status" value="1"/>
</dbReference>
<dbReference type="OrthoDB" id="9801453at2"/>
<dbReference type="EMBL" id="CYZN01000039">
    <property type="protein sequence ID" value="CUO69388.1"/>
    <property type="molecule type" value="Genomic_DNA"/>
</dbReference>
<evidence type="ECO:0000313" key="2">
    <source>
        <dbReference type="EMBL" id="CUO69388.1"/>
    </source>
</evidence>
<reference evidence="4 5" key="1">
    <citation type="submission" date="2015-09" db="EMBL/GenBank/DDBJ databases">
        <authorList>
            <consortium name="Pathogen Informatics"/>
        </authorList>
    </citation>
    <scope>NUCLEOTIDE SEQUENCE [LARGE SCALE GENOMIC DNA]</scope>
    <source>
        <strain evidence="2 4">2789STDY5834863</strain>
        <strain evidence="3 5">2789STDY5834911</strain>
    </source>
</reference>
<accession>A0A174H869</accession>